<dbReference type="EMBL" id="GU339467">
    <property type="protein sequence ID" value="ADB93776.1"/>
    <property type="molecule type" value="Genomic_DNA"/>
</dbReference>
<gene>
    <name evidence="2" type="primary">83</name>
    <name evidence="2" type="ORF">REDROCK_83</name>
</gene>
<dbReference type="InterPro" id="IPR055623">
    <property type="entry name" value="DUF7199"/>
</dbReference>
<feature type="compositionally biased region" description="Basic and acidic residues" evidence="1">
    <location>
        <begin position="79"/>
        <end position="89"/>
    </location>
</feature>
<keyword evidence="3" id="KW-1185">Reference proteome</keyword>
<protein>
    <recommendedName>
        <fullName evidence="4">RDF protein</fullName>
    </recommendedName>
</protein>
<dbReference type="Pfam" id="PF23829">
    <property type="entry name" value="DUF7199"/>
    <property type="match status" value="1"/>
</dbReference>
<dbReference type="RefSeq" id="YP_009101336.1">
    <property type="nucleotide sequence ID" value="NC_025444.1"/>
</dbReference>
<organism evidence="2 3">
    <name type="scientific">Mycobacterium phage RedRock</name>
    <dbReference type="NCBI Taxonomy" id="711470"/>
    <lineage>
        <taxon>Viruses</taxon>
        <taxon>Duplodnaviria</taxon>
        <taxon>Heunggongvirae</taxon>
        <taxon>Uroviricota</taxon>
        <taxon>Caudoviricetes</taxon>
        <taxon>Fromanvirus</taxon>
        <taxon>Fromanvirus redrock</taxon>
    </lineage>
</organism>
<evidence type="ECO:0000256" key="1">
    <source>
        <dbReference type="SAM" id="MobiDB-lite"/>
    </source>
</evidence>
<dbReference type="KEGG" id="vg:22111026"/>
<feature type="region of interest" description="Disordered" evidence="1">
    <location>
        <begin position="57"/>
        <end position="89"/>
    </location>
</feature>
<evidence type="ECO:0000313" key="3">
    <source>
        <dbReference type="Proteomes" id="UP000001547"/>
    </source>
</evidence>
<proteinExistence type="predicted"/>
<accession>D3JZE5</accession>
<dbReference type="Proteomes" id="UP000001547">
    <property type="component" value="Segment"/>
</dbReference>
<name>D3JZE5_9CAUD</name>
<evidence type="ECO:0008006" key="4">
    <source>
        <dbReference type="Google" id="ProtNLM"/>
    </source>
</evidence>
<sequence>MRRIVMVLVLLALVSIGTIQVGPAPAHAEVSAECWSHLAGKKTAITPAADRRYHLERGEFSPCTETDANEGSRPVATPTEDKPKPDEGKSRYCRKKWFC</sequence>
<evidence type="ECO:0000313" key="2">
    <source>
        <dbReference type="EMBL" id="ADB93776.1"/>
    </source>
</evidence>
<dbReference type="GeneID" id="22111026"/>
<reference evidence="3" key="1">
    <citation type="submission" date="2009-12" db="EMBL/GenBank/DDBJ databases">
        <authorList>
            <person name="Jacobs-Sera D."/>
            <person name="Zellars M."/>
            <person name="Wells M.E."/>
            <person name="Webb J.L."/>
            <person name="Ware V.C."/>
            <person name="Vazquez E."/>
            <person name="TamarapuParthasarathy P."/>
            <person name="Smith I.A."/>
            <person name="Simon S.E."/>
            <person name="Shaffer C.D."/>
            <person name="Rubin M.R."/>
            <person name="Rosenzweig R.F."/>
            <person name="Rinehart C.A."/>
            <person name="Qin H."/>
            <person name="Pillay I."/>
            <person name="Payne D.E.II."/>
            <person name="Padolina J.M."/>
            <person name="Novick P.A."/>
            <person name="Miller E.S."/>
            <person name="Mayer E.S."/>
            <person name="Marzillier J.Y."/>
            <person name="Mageeney C.M."/>
            <person name="MacGibeny M.A."/>
            <person name="Li W."/>
            <person name="Lee J.Y."/>
            <person name="Kinnersley M.A."/>
            <person name="King-Smith C."/>
            <person name="King R.A."/>
            <person name="Kenna M.A."/>
            <person name="Kearse M.G."/>
            <person name="Johnson B.K."/>
            <person name="Johnson A.A."/>
            <person name="Johnson C.M."/>
            <person name="Hughes L.E."/>
            <person name="Harrison M."/>
            <person name="Guild N.A."/>
            <person name="Gilbert J.L."/>
            <person name="Fillman C.L."/>
            <person name="Felton C.M."/>
            <person name="Dunbar D.A."/>
            <person name="Dennehy J.J."/>
            <person name="DeJong R.J."/>
            <person name="Carson S."/>
            <person name="Burnett S.H."/>
            <person name="Breakwell D.P."/>
            <person name="Berrios J.E."/>
            <person name="Benjamin R.C."/>
            <person name="Anderson J.J."/>
            <person name="Bradley K.W."/>
            <person name="Khaja R."/>
            <person name="Lee E."/>
            <person name="Barker L.P."/>
            <person name="Lewis M.F."/>
            <person name="Jordan T.C."/>
            <person name="Cresawn S.G."/>
            <person name="Grace M.A."/>
            <person name="Pope W.H."/>
            <person name="Ko C."/>
            <person name="Russell D.A."/>
            <person name="Peebles C.L."/>
            <person name="Lawrence J.L."/>
            <person name="Hendrix R.W."/>
            <person name="Hatfull G.F."/>
        </authorList>
    </citation>
    <scope>NUCLEOTIDE SEQUENCE [LARGE SCALE GENOMIC DNA]</scope>
</reference>
<dbReference type="OrthoDB" id="19134at10239"/>